<protein>
    <submittedName>
        <fullName evidence="2">Uncharacterized protein</fullName>
    </submittedName>
</protein>
<organism evidence="2">
    <name type="scientific">Rhipicephalus appendiculatus</name>
    <name type="common">Brown ear tick</name>
    <dbReference type="NCBI Taxonomy" id="34631"/>
    <lineage>
        <taxon>Eukaryota</taxon>
        <taxon>Metazoa</taxon>
        <taxon>Ecdysozoa</taxon>
        <taxon>Arthropoda</taxon>
        <taxon>Chelicerata</taxon>
        <taxon>Arachnida</taxon>
        <taxon>Acari</taxon>
        <taxon>Parasitiformes</taxon>
        <taxon>Ixodida</taxon>
        <taxon>Ixodoidea</taxon>
        <taxon>Ixodidae</taxon>
        <taxon>Rhipicephalinae</taxon>
        <taxon>Rhipicephalus</taxon>
        <taxon>Rhipicephalus</taxon>
    </lineage>
</organism>
<name>A0A131ZAZ3_RHIAP</name>
<keyword evidence="1" id="KW-0732">Signal</keyword>
<proteinExistence type="predicted"/>
<feature type="signal peptide" evidence="1">
    <location>
        <begin position="1"/>
        <end position="21"/>
    </location>
</feature>
<feature type="non-terminal residue" evidence="2">
    <location>
        <position position="1"/>
    </location>
</feature>
<accession>A0A131ZAZ3</accession>
<dbReference type="EMBL" id="GEDV01001166">
    <property type="protein sequence ID" value="JAP87391.1"/>
    <property type="molecule type" value="Transcribed_RNA"/>
</dbReference>
<feature type="chain" id="PRO_5007287211" evidence="1">
    <location>
        <begin position="22"/>
        <end position="99"/>
    </location>
</feature>
<sequence>AALDLCQLLANSMLCTVRCQAAGPGSSEACEDGSQYGKRAPEKMATLRCTWKVSLPCTTARFGRDVHNSVCYPQDSFSHQAQGVAHDPFKHSCHFLYQH</sequence>
<dbReference type="AlphaFoldDB" id="A0A131ZAZ3"/>
<evidence type="ECO:0000313" key="2">
    <source>
        <dbReference type="EMBL" id="JAP87391.1"/>
    </source>
</evidence>
<reference evidence="2" key="1">
    <citation type="journal article" date="2016" name="Ticks Tick Borne Dis.">
        <title>De novo assembly and annotation of the salivary gland transcriptome of Rhipicephalus appendiculatus male and female ticks during blood feeding.</title>
        <authorList>
            <person name="de Castro M.H."/>
            <person name="de Klerk D."/>
            <person name="Pienaar R."/>
            <person name="Latif A.A."/>
            <person name="Rees D.J."/>
            <person name="Mans B.J."/>
        </authorList>
    </citation>
    <scope>NUCLEOTIDE SEQUENCE</scope>
    <source>
        <tissue evidence="2">Salivary glands</tissue>
    </source>
</reference>
<evidence type="ECO:0000256" key="1">
    <source>
        <dbReference type="SAM" id="SignalP"/>
    </source>
</evidence>